<accession>A0A199VUJ6</accession>
<evidence type="ECO:0000313" key="3">
    <source>
        <dbReference type="EMBL" id="OAY80658.1"/>
    </source>
</evidence>
<reference evidence="3 4" key="1">
    <citation type="journal article" date="2016" name="DNA Res.">
        <title>The draft genome of MD-2 pineapple using hybrid error correction of long reads.</title>
        <authorList>
            <person name="Redwan R.M."/>
            <person name="Saidin A."/>
            <person name="Kumar S.V."/>
        </authorList>
    </citation>
    <scope>NUCLEOTIDE SEQUENCE [LARGE SCALE GENOMIC DNA]</scope>
    <source>
        <strain evidence="4">cv. MD2</strain>
        <tissue evidence="3">Leaf</tissue>
    </source>
</reference>
<dbReference type="InterPro" id="IPR029063">
    <property type="entry name" value="SAM-dependent_MTases_sf"/>
</dbReference>
<keyword evidence="3" id="KW-0489">Methyltransferase</keyword>
<dbReference type="PANTHER" id="PTHR31009">
    <property type="entry name" value="S-ADENOSYL-L-METHIONINE:CARBOXYL METHYLTRANSFERASE FAMILY PROTEIN"/>
    <property type="match status" value="1"/>
</dbReference>
<protein>
    <submittedName>
        <fullName evidence="3">Anthranilate O-methyltransferase 1</fullName>
    </submittedName>
</protein>
<dbReference type="InterPro" id="IPR005299">
    <property type="entry name" value="MeTrfase_7"/>
</dbReference>
<dbReference type="InterPro" id="IPR042086">
    <property type="entry name" value="MeTrfase_capping"/>
</dbReference>
<gene>
    <name evidence="3" type="ORF">ACMD2_18770</name>
</gene>
<evidence type="ECO:0000313" key="4">
    <source>
        <dbReference type="Proteomes" id="UP000092600"/>
    </source>
</evidence>
<organism evidence="3 4">
    <name type="scientific">Ananas comosus</name>
    <name type="common">Pineapple</name>
    <name type="synonym">Ananas ananas</name>
    <dbReference type="NCBI Taxonomy" id="4615"/>
    <lineage>
        <taxon>Eukaryota</taxon>
        <taxon>Viridiplantae</taxon>
        <taxon>Streptophyta</taxon>
        <taxon>Embryophyta</taxon>
        <taxon>Tracheophyta</taxon>
        <taxon>Spermatophyta</taxon>
        <taxon>Magnoliopsida</taxon>
        <taxon>Liliopsida</taxon>
        <taxon>Poales</taxon>
        <taxon>Bromeliaceae</taxon>
        <taxon>Bromelioideae</taxon>
        <taxon>Ananas</taxon>
    </lineage>
</organism>
<dbReference type="AlphaFoldDB" id="A0A199VUJ6"/>
<sequence>MVAADLGCSSGPNALLVASEVIETVADQCRKAGRPPPDLQVFLNDLPANDFNNIFRSLELFEQKMDKKKFIPYYIAGLPGSFYGRLFPPQSVPEGLKSKTGTVLDQGNIHIISLSLKKKKKKKKKKKGNIHIGETSPPWVVNLYAQEFKNGFSNFLNFSHEELAPGGQMVLTFLGSEENMSIGDVRYFWILLQDALHDMVSEGLVAREKLYSFKVPVYAPTMEEVKEVNQKGGLLDFFESSWDPFDDSCDDFVLDNVQSGTNVAKFIRGVAEPIISSHFGEGIVDELFSRYANNIARHLLKGKAKYHGKHTAWLVGEEKQVMPPIPGLKRTLLPKSMVAADLGCSSGPNTLLVVSEVIKTVADQCKKAGRPPPDLQFFLNDLPTNDFNNIFRSLEWFEQKMDEKTFVPFYIAGLPGSFYGRLFPPQSIPEGLKSKTGTLLDEGNIYIGETSPPWVVNLYAQEFKNGFSNFLNFRHEELASGGQMVLTFLGSEEKNLSIGDQRYIWGLLQDALHDMVSEGLVEREKLYCFKVPMYTPSMAEVKEVIQKGGLFDISRMQYFGSNWDPFDDSCDDFVLDNLQSGANVAKCIRAVAEPLISSHFGEGILDELFSRYANNIARHLLKGKAKYHVLVFALKRRG</sequence>
<dbReference type="GO" id="GO:0032259">
    <property type="term" value="P:methylation"/>
    <property type="evidence" value="ECO:0007669"/>
    <property type="project" value="UniProtKB-KW"/>
</dbReference>
<name>A0A199VUJ6_ANACO</name>
<proteinExistence type="predicted"/>
<dbReference type="Gene3D" id="3.40.50.150">
    <property type="entry name" value="Vaccinia Virus protein VP39"/>
    <property type="match status" value="2"/>
</dbReference>
<keyword evidence="2" id="KW-0460">Magnesium</keyword>
<dbReference type="Pfam" id="PF03492">
    <property type="entry name" value="Methyltransf_7"/>
    <property type="match status" value="2"/>
</dbReference>
<evidence type="ECO:0000256" key="1">
    <source>
        <dbReference type="ARBA" id="ARBA00022723"/>
    </source>
</evidence>
<keyword evidence="3" id="KW-0808">Transferase</keyword>
<dbReference type="Proteomes" id="UP000092600">
    <property type="component" value="Unassembled WGS sequence"/>
</dbReference>
<keyword evidence="1" id="KW-0479">Metal-binding</keyword>
<dbReference type="Gene3D" id="1.10.1200.270">
    <property type="entry name" value="Methyltransferase, alpha-helical capping domain"/>
    <property type="match status" value="2"/>
</dbReference>
<evidence type="ECO:0000256" key="2">
    <source>
        <dbReference type="ARBA" id="ARBA00022842"/>
    </source>
</evidence>
<dbReference type="GO" id="GO:0046872">
    <property type="term" value="F:metal ion binding"/>
    <property type="evidence" value="ECO:0007669"/>
    <property type="project" value="UniProtKB-KW"/>
</dbReference>
<comment type="caution">
    <text evidence="3">The sequence shown here is derived from an EMBL/GenBank/DDBJ whole genome shotgun (WGS) entry which is preliminary data.</text>
</comment>
<dbReference type="SUPFAM" id="SSF53335">
    <property type="entry name" value="S-adenosyl-L-methionine-dependent methyltransferases"/>
    <property type="match status" value="2"/>
</dbReference>
<dbReference type="GO" id="GO:0008168">
    <property type="term" value="F:methyltransferase activity"/>
    <property type="evidence" value="ECO:0007669"/>
    <property type="project" value="UniProtKB-KW"/>
</dbReference>
<dbReference type="EMBL" id="LSRQ01000820">
    <property type="protein sequence ID" value="OAY80658.1"/>
    <property type="molecule type" value="Genomic_DNA"/>
</dbReference>